<dbReference type="InterPro" id="IPR036291">
    <property type="entry name" value="NAD(P)-bd_dom_sf"/>
</dbReference>
<gene>
    <name evidence="5" type="ORF">HNR67_001260</name>
</gene>
<evidence type="ECO:0000256" key="1">
    <source>
        <dbReference type="ARBA" id="ARBA00006484"/>
    </source>
</evidence>
<dbReference type="NCBIfam" id="NF004824">
    <property type="entry name" value="PRK06180.1"/>
    <property type="match status" value="1"/>
</dbReference>
<protein>
    <submittedName>
        <fullName evidence="5">NAD(P)-dependent dehydrogenase (Short-subunit alcohol dehydrogenase family)</fullName>
    </submittedName>
</protein>
<dbReference type="SMART" id="SM00822">
    <property type="entry name" value="PKS_KR"/>
    <property type="match status" value="1"/>
</dbReference>
<dbReference type="SUPFAM" id="SSF51735">
    <property type="entry name" value="NAD(P)-binding Rossmann-fold domains"/>
    <property type="match status" value="1"/>
</dbReference>
<organism evidence="5 6">
    <name type="scientific">Crossiella cryophila</name>
    <dbReference type="NCBI Taxonomy" id="43355"/>
    <lineage>
        <taxon>Bacteria</taxon>
        <taxon>Bacillati</taxon>
        <taxon>Actinomycetota</taxon>
        <taxon>Actinomycetes</taxon>
        <taxon>Pseudonocardiales</taxon>
        <taxon>Pseudonocardiaceae</taxon>
        <taxon>Crossiella</taxon>
    </lineage>
</organism>
<dbReference type="AlphaFoldDB" id="A0A7W7FRG3"/>
<dbReference type="InterPro" id="IPR051911">
    <property type="entry name" value="SDR_oxidoreductase"/>
</dbReference>
<feature type="domain" description="Ketoreductase" evidence="4">
    <location>
        <begin position="3"/>
        <end position="189"/>
    </location>
</feature>
<dbReference type="Gene3D" id="3.40.50.720">
    <property type="entry name" value="NAD(P)-binding Rossmann-like Domain"/>
    <property type="match status" value="1"/>
</dbReference>
<keyword evidence="6" id="KW-1185">Reference proteome</keyword>
<dbReference type="Proteomes" id="UP000533598">
    <property type="component" value="Unassembled WGS sequence"/>
</dbReference>
<dbReference type="InterPro" id="IPR057326">
    <property type="entry name" value="KR_dom"/>
</dbReference>
<name>A0A7W7FRG3_9PSEU</name>
<dbReference type="PANTHER" id="PTHR43976:SF16">
    <property type="entry name" value="SHORT-CHAIN DEHYDROGENASE_REDUCTASE FAMILY PROTEIN"/>
    <property type="match status" value="1"/>
</dbReference>
<dbReference type="PRINTS" id="PR00081">
    <property type="entry name" value="GDHRDH"/>
</dbReference>
<dbReference type="RefSeq" id="WP_185001165.1">
    <property type="nucleotide sequence ID" value="NZ_BAAAUI010000026.1"/>
</dbReference>
<dbReference type="NCBIfam" id="NF006114">
    <property type="entry name" value="PRK08263.1"/>
    <property type="match status" value="1"/>
</dbReference>
<dbReference type="Pfam" id="PF00106">
    <property type="entry name" value="adh_short"/>
    <property type="match status" value="1"/>
</dbReference>
<dbReference type="EMBL" id="JACHMH010000001">
    <property type="protein sequence ID" value="MBB4675142.1"/>
    <property type="molecule type" value="Genomic_DNA"/>
</dbReference>
<comment type="caution">
    <text evidence="5">The sequence shown here is derived from an EMBL/GenBank/DDBJ whole genome shotgun (WGS) entry which is preliminary data.</text>
</comment>
<evidence type="ECO:0000313" key="5">
    <source>
        <dbReference type="EMBL" id="MBB4675142.1"/>
    </source>
</evidence>
<dbReference type="InterPro" id="IPR002347">
    <property type="entry name" value="SDR_fam"/>
</dbReference>
<evidence type="ECO:0000256" key="2">
    <source>
        <dbReference type="ARBA" id="ARBA00023002"/>
    </source>
</evidence>
<evidence type="ECO:0000259" key="4">
    <source>
        <dbReference type="SMART" id="SM00822"/>
    </source>
</evidence>
<accession>A0A7W7FRG3</accession>
<comment type="similarity">
    <text evidence="1 3">Belongs to the short-chain dehydrogenases/reductases (SDR) family.</text>
</comment>
<reference evidence="5 6" key="1">
    <citation type="submission" date="2020-08" db="EMBL/GenBank/DDBJ databases">
        <title>Sequencing the genomes of 1000 actinobacteria strains.</title>
        <authorList>
            <person name="Klenk H.-P."/>
        </authorList>
    </citation>
    <scope>NUCLEOTIDE SEQUENCE [LARGE SCALE GENOMIC DNA]</scope>
    <source>
        <strain evidence="5 6">DSM 44230</strain>
    </source>
</reference>
<evidence type="ECO:0000256" key="3">
    <source>
        <dbReference type="RuleBase" id="RU000363"/>
    </source>
</evidence>
<proteinExistence type="inferred from homology"/>
<evidence type="ECO:0000313" key="6">
    <source>
        <dbReference type="Proteomes" id="UP000533598"/>
    </source>
</evidence>
<dbReference type="CDD" id="cd05374">
    <property type="entry name" value="17beta-HSD-like_SDR_c"/>
    <property type="match status" value="1"/>
</dbReference>
<keyword evidence="2" id="KW-0560">Oxidoreductase</keyword>
<dbReference type="GO" id="GO:0016491">
    <property type="term" value="F:oxidoreductase activity"/>
    <property type="evidence" value="ECO:0007669"/>
    <property type="project" value="UniProtKB-KW"/>
</dbReference>
<dbReference type="PANTHER" id="PTHR43976">
    <property type="entry name" value="SHORT CHAIN DEHYDROGENASE"/>
    <property type="match status" value="1"/>
</dbReference>
<dbReference type="PRINTS" id="PR00080">
    <property type="entry name" value="SDRFAMILY"/>
</dbReference>
<sequence length="277" mass="29533">MSRIWLVTGSSRGLGREITRAALARGNRVVATARRPEDLAEFTETYGDAVRATSLDVTDPAAARAAVELAVREFGGLDVVVNNAGYANSAAFEETPEDDFRAQVETNLFGVVNVTRAALPVLRGQRSGHIVQISSVGGRVGGSPGLSAYQTAKFGVAGFSEVLINELAPLGVKVTVVEPGGFRTDWAGPSMRIAEPGPDYAETLRMMTDYREQRAGREPGDPARAGQVIADLIEHPDPPRRLLLGSDALTVTVTANERQMAEAQAWAQVSRSTDFPA</sequence>